<dbReference type="EMBL" id="JASJQH010000074">
    <property type="protein sequence ID" value="KAK9767494.1"/>
    <property type="molecule type" value="Genomic_DNA"/>
</dbReference>
<evidence type="ECO:0000313" key="2">
    <source>
        <dbReference type="EMBL" id="KAK9767494.1"/>
    </source>
</evidence>
<feature type="transmembrane region" description="Helical" evidence="1">
    <location>
        <begin position="52"/>
        <end position="69"/>
    </location>
</feature>
<name>A0ABR2X147_9FUNG</name>
<evidence type="ECO:0000256" key="1">
    <source>
        <dbReference type="SAM" id="Phobius"/>
    </source>
</evidence>
<gene>
    <name evidence="2" type="ORF">K7432_002679</name>
</gene>
<accession>A0ABR2X147</accession>
<evidence type="ECO:0000313" key="3">
    <source>
        <dbReference type="Proteomes" id="UP001479436"/>
    </source>
</evidence>
<reference evidence="2 3" key="1">
    <citation type="submission" date="2023-04" db="EMBL/GenBank/DDBJ databases">
        <title>Genome of Basidiobolus ranarum AG-B5.</title>
        <authorList>
            <person name="Stajich J.E."/>
            <person name="Carter-House D."/>
            <person name="Gryganskyi A."/>
        </authorList>
    </citation>
    <scope>NUCLEOTIDE SEQUENCE [LARGE SCALE GENOMIC DNA]</scope>
    <source>
        <strain evidence="2 3">AG-B5</strain>
    </source>
</reference>
<organism evidence="2 3">
    <name type="scientific">Basidiobolus ranarum</name>
    <dbReference type="NCBI Taxonomy" id="34480"/>
    <lineage>
        <taxon>Eukaryota</taxon>
        <taxon>Fungi</taxon>
        <taxon>Fungi incertae sedis</taxon>
        <taxon>Zoopagomycota</taxon>
        <taxon>Entomophthoromycotina</taxon>
        <taxon>Basidiobolomycetes</taxon>
        <taxon>Basidiobolales</taxon>
        <taxon>Basidiobolaceae</taxon>
        <taxon>Basidiobolus</taxon>
    </lineage>
</organism>
<proteinExistence type="predicted"/>
<comment type="caution">
    <text evidence="2">The sequence shown here is derived from an EMBL/GenBank/DDBJ whole genome shotgun (WGS) entry which is preliminary data.</text>
</comment>
<evidence type="ECO:0008006" key="4">
    <source>
        <dbReference type="Google" id="ProtNLM"/>
    </source>
</evidence>
<keyword evidence="1" id="KW-0812">Transmembrane</keyword>
<keyword evidence="1" id="KW-0472">Membrane</keyword>
<protein>
    <recommendedName>
        <fullName evidence="4">Transmembrane protein</fullName>
    </recommendedName>
</protein>
<keyword evidence="3" id="KW-1185">Reference proteome</keyword>
<dbReference type="Proteomes" id="UP001479436">
    <property type="component" value="Unassembled WGS sequence"/>
</dbReference>
<feature type="transmembrane region" description="Helical" evidence="1">
    <location>
        <begin position="75"/>
        <end position="96"/>
    </location>
</feature>
<keyword evidence="1" id="KW-1133">Transmembrane helix</keyword>
<sequence length="191" mass="21794">MSSINTDNEELENRSITIAINTNNELDDPEVLWSRLYQIRKQRVHLNKRLKLFIRITILFGTAVLIAGIDPLNLQWWFALIPLMLMIVNMVLIVIIRSRAGLLETEETLLLEKLRPFRIATSMSSSTLAAPPPTYNIATVEPPAYFSFIKSPSYATLAHLPSQESHRYTTLYTTTENTHDIPARPQTLAFL</sequence>